<comment type="caution">
    <text evidence="2">The sequence shown here is derived from an EMBL/GenBank/DDBJ whole genome shotgun (WGS) entry which is preliminary data.</text>
</comment>
<name>A0A511AYP2_9PROT</name>
<dbReference type="AlphaFoldDB" id="A0A511AYP2"/>
<keyword evidence="3" id="KW-1185">Reference proteome</keyword>
<dbReference type="PROSITE" id="PS51257">
    <property type="entry name" value="PROKAR_LIPOPROTEIN"/>
    <property type="match status" value="1"/>
</dbReference>
<sequence>MNRYFMIAAFFVFAGGCSHQPADNSRSALLRPVKGVDNDQSSSRQSPNLHKIHGQMSMSAGMGSGGNQLGGISPGLMPEGM</sequence>
<reference evidence="2 3" key="1">
    <citation type="submission" date="2019-07" db="EMBL/GenBank/DDBJ databases">
        <title>Whole genome shotgun sequence of Gluconobacter wancherniae NBRC 103581.</title>
        <authorList>
            <person name="Hosoyama A."/>
            <person name="Uohara A."/>
            <person name="Ohji S."/>
            <person name="Ichikawa N."/>
        </authorList>
    </citation>
    <scope>NUCLEOTIDE SEQUENCE [LARGE SCALE GENOMIC DNA]</scope>
    <source>
        <strain evidence="2 3">NBRC 103581</strain>
    </source>
</reference>
<dbReference type="EMBL" id="BJUZ01000001">
    <property type="protein sequence ID" value="GEK93319.1"/>
    <property type="molecule type" value="Genomic_DNA"/>
</dbReference>
<feature type="region of interest" description="Disordered" evidence="1">
    <location>
        <begin position="32"/>
        <end position="81"/>
    </location>
</feature>
<gene>
    <name evidence="2" type="ORF">GWA01_10890</name>
</gene>
<feature type="compositionally biased region" description="Polar residues" evidence="1">
    <location>
        <begin position="38"/>
        <end position="48"/>
    </location>
</feature>
<accession>A0A511AYP2</accession>
<evidence type="ECO:0000313" key="2">
    <source>
        <dbReference type="EMBL" id="GEK93319.1"/>
    </source>
</evidence>
<dbReference type="Proteomes" id="UP000321230">
    <property type="component" value="Unassembled WGS sequence"/>
</dbReference>
<organism evidence="2 3">
    <name type="scientific">Gluconobacter wancherniae NBRC 103581</name>
    <dbReference type="NCBI Taxonomy" id="656744"/>
    <lineage>
        <taxon>Bacteria</taxon>
        <taxon>Pseudomonadati</taxon>
        <taxon>Pseudomonadota</taxon>
        <taxon>Alphaproteobacteria</taxon>
        <taxon>Acetobacterales</taxon>
        <taxon>Acetobacteraceae</taxon>
        <taxon>Gluconobacter</taxon>
    </lineage>
</organism>
<protein>
    <recommendedName>
        <fullName evidence="4">Lipoprotein</fullName>
    </recommendedName>
</protein>
<evidence type="ECO:0008006" key="4">
    <source>
        <dbReference type="Google" id="ProtNLM"/>
    </source>
</evidence>
<evidence type="ECO:0000256" key="1">
    <source>
        <dbReference type="SAM" id="MobiDB-lite"/>
    </source>
</evidence>
<proteinExistence type="predicted"/>
<feature type="compositionally biased region" description="Gly residues" evidence="1">
    <location>
        <begin position="62"/>
        <end position="73"/>
    </location>
</feature>
<evidence type="ECO:0000313" key="3">
    <source>
        <dbReference type="Proteomes" id="UP000321230"/>
    </source>
</evidence>
<dbReference type="RefSeq" id="WP_146794748.1">
    <property type="nucleotide sequence ID" value="NZ_BARC01000011.1"/>
</dbReference>